<feature type="transmembrane region" description="Helical" evidence="6">
    <location>
        <begin position="31"/>
        <end position="54"/>
    </location>
</feature>
<organism evidence="7 8">
    <name type="scientific">Leptotrombidium deliense</name>
    <dbReference type="NCBI Taxonomy" id="299467"/>
    <lineage>
        <taxon>Eukaryota</taxon>
        <taxon>Metazoa</taxon>
        <taxon>Ecdysozoa</taxon>
        <taxon>Arthropoda</taxon>
        <taxon>Chelicerata</taxon>
        <taxon>Arachnida</taxon>
        <taxon>Acari</taxon>
        <taxon>Acariformes</taxon>
        <taxon>Trombidiformes</taxon>
        <taxon>Prostigmata</taxon>
        <taxon>Anystina</taxon>
        <taxon>Parasitengona</taxon>
        <taxon>Trombiculoidea</taxon>
        <taxon>Trombiculidae</taxon>
        <taxon>Leptotrombidium</taxon>
    </lineage>
</organism>
<dbReference type="GO" id="GO:0022857">
    <property type="term" value="F:transmembrane transporter activity"/>
    <property type="evidence" value="ECO:0007669"/>
    <property type="project" value="InterPro"/>
</dbReference>
<accession>A0A443R4M4</accession>
<feature type="non-terminal residue" evidence="7">
    <location>
        <position position="1"/>
    </location>
</feature>
<dbReference type="PANTHER" id="PTHR23506:SF26">
    <property type="entry name" value="MFS-TYPE TRANSPORTER SLC18B1"/>
    <property type="match status" value="1"/>
</dbReference>
<comment type="caution">
    <text evidence="7">The sequence shown here is derived from an EMBL/GenBank/DDBJ whole genome shotgun (WGS) entry which is preliminary data.</text>
</comment>
<protein>
    <submittedName>
        <fullName evidence="7">MFS-type transporter SLC18B1-like protein</fullName>
    </submittedName>
</protein>
<dbReference type="Pfam" id="PF07690">
    <property type="entry name" value="MFS_1"/>
    <property type="match status" value="1"/>
</dbReference>
<dbReference type="AlphaFoldDB" id="A0A443R4M4"/>
<evidence type="ECO:0000256" key="3">
    <source>
        <dbReference type="ARBA" id="ARBA00022692"/>
    </source>
</evidence>
<evidence type="ECO:0000256" key="5">
    <source>
        <dbReference type="ARBA" id="ARBA00023136"/>
    </source>
</evidence>
<dbReference type="SUPFAM" id="SSF103473">
    <property type="entry name" value="MFS general substrate transporter"/>
    <property type="match status" value="1"/>
</dbReference>
<dbReference type="InterPro" id="IPR036259">
    <property type="entry name" value="MFS_trans_sf"/>
</dbReference>
<evidence type="ECO:0000256" key="2">
    <source>
        <dbReference type="ARBA" id="ARBA00022448"/>
    </source>
</evidence>
<proteinExistence type="predicted"/>
<evidence type="ECO:0000313" key="7">
    <source>
        <dbReference type="EMBL" id="RWS10221.1"/>
    </source>
</evidence>
<sequence length="158" mass="17491">LKKCEEQYPKETEEFEKLTYKKLISIPKVNVAIMALFTMGISLASVAAVLELYLMHYNVGPEFVGYIFIFSTAPFAVVSLIVGNLLTNINHFKCMAFGLSLCALGYLFIAPSPLFFLNGNIMIVIVALCFIDSGNALTYIPSLPSIMKIIKTIGYTEN</sequence>
<feature type="transmembrane region" description="Helical" evidence="6">
    <location>
        <begin position="121"/>
        <end position="140"/>
    </location>
</feature>
<comment type="subcellular location">
    <subcellularLocation>
        <location evidence="1">Membrane</location>
        <topology evidence="1">Multi-pass membrane protein</topology>
    </subcellularLocation>
</comment>
<evidence type="ECO:0000256" key="6">
    <source>
        <dbReference type="SAM" id="Phobius"/>
    </source>
</evidence>
<gene>
    <name evidence="7" type="ORF">B4U80_14717</name>
</gene>
<evidence type="ECO:0000313" key="8">
    <source>
        <dbReference type="Proteomes" id="UP000288716"/>
    </source>
</evidence>
<keyword evidence="4 6" id="KW-1133">Transmembrane helix</keyword>
<keyword evidence="3 6" id="KW-0812">Transmembrane</keyword>
<dbReference type="PANTHER" id="PTHR23506">
    <property type="entry name" value="GH10249P"/>
    <property type="match status" value="1"/>
</dbReference>
<keyword evidence="8" id="KW-1185">Reference proteome</keyword>
<reference evidence="7 8" key="1">
    <citation type="journal article" date="2018" name="Gigascience">
        <title>Genomes of trombidid mites reveal novel predicted allergens and laterally-transferred genes associated with secondary metabolism.</title>
        <authorList>
            <person name="Dong X."/>
            <person name="Chaisiri K."/>
            <person name="Xia D."/>
            <person name="Armstrong S.D."/>
            <person name="Fang Y."/>
            <person name="Donnelly M.J."/>
            <person name="Kadowaki T."/>
            <person name="McGarry J.W."/>
            <person name="Darby A.C."/>
            <person name="Makepeace B.L."/>
        </authorList>
    </citation>
    <scope>NUCLEOTIDE SEQUENCE [LARGE SCALE GENOMIC DNA]</scope>
    <source>
        <strain evidence="7">UoL-UT</strain>
    </source>
</reference>
<keyword evidence="2" id="KW-0813">Transport</keyword>
<feature type="transmembrane region" description="Helical" evidence="6">
    <location>
        <begin position="66"/>
        <end position="87"/>
    </location>
</feature>
<feature type="transmembrane region" description="Helical" evidence="6">
    <location>
        <begin position="94"/>
        <end position="115"/>
    </location>
</feature>
<dbReference type="Gene3D" id="1.20.1250.20">
    <property type="entry name" value="MFS general substrate transporter like domains"/>
    <property type="match status" value="1"/>
</dbReference>
<feature type="non-terminal residue" evidence="7">
    <location>
        <position position="158"/>
    </location>
</feature>
<evidence type="ECO:0000256" key="1">
    <source>
        <dbReference type="ARBA" id="ARBA00004141"/>
    </source>
</evidence>
<keyword evidence="5 6" id="KW-0472">Membrane</keyword>
<dbReference type="EMBL" id="NCKV01049757">
    <property type="protein sequence ID" value="RWS10221.1"/>
    <property type="molecule type" value="Genomic_DNA"/>
</dbReference>
<dbReference type="VEuPathDB" id="VectorBase:LDEU014088"/>
<evidence type="ECO:0000256" key="4">
    <source>
        <dbReference type="ARBA" id="ARBA00022989"/>
    </source>
</evidence>
<dbReference type="Proteomes" id="UP000288716">
    <property type="component" value="Unassembled WGS sequence"/>
</dbReference>
<dbReference type="InterPro" id="IPR050930">
    <property type="entry name" value="MFS_Vesicular_Transporter"/>
</dbReference>
<dbReference type="GO" id="GO:0016020">
    <property type="term" value="C:membrane"/>
    <property type="evidence" value="ECO:0007669"/>
    <property type="project" value="UniProtKB-SubCell"/>
</dbReference>
<name>A0A443R4M4_9ACAR</name>
<dbReference type="InterPro" id="IPR011701">
    <property type="entry name" value="MFS"/>
</dbReference>